<evidence type="ECO:0000256" key="1">
    <source>
        <dbReference type="SAM" id="SignalP"/>
    </source>
</evidence>
<dbReference type="OrthoDB" id="3470164at2"/>
<dbReference type="RefSeq" id="WP_141632222.1">
    <property type="nucleotide sequence ID" value="NZ_VIGB01000003.1"/>
</dbReference>
<dbReference type="AlphaFoldDB" id="A0A540VXK8"/>
<keyword evidence="3" id="KW-1185">Reference proteome</keyword>
<feature type="signal peptide" evidence="1">
    <location>
        <begin position="1"/>
        <end position="34"/>
    </location>
</feature>
<comment type="caution">
    <text evidence="2">The sequence shown here is derived from an EMBL/GenBank/DDBJ whole genome shotgun (WGS) entry which is preliminary data.</text>
</comment>
<evidence type="ECO:0000313" key="2">
    <source>
        <dbReference type="EMBL" id="TQF01492.1"/>
    </source>
</evidence>
<dbReference type="EMBL" id="VIGB01000003">
    <property type="protein sequence ID" value="TQF01492.1"/>
    <property type="molecule type" value="Genomic_DNA"/>
</dbReference>
<name>A0A540VXK8_9ACTN</name>
<gene>
    <name evidence="2" type="ORF">E6W39_03575</name>
</gene>
<dbReference type="Proteomes" id="UP000319103">
    <property type="component" value="Unassembled WGS sequence"/>
</dbReference>
<protein>
    <recommendedName>
        <fullName evidence="4">Gram-positive cocci surface proteins LPxTG domain-containing protein</fullName>
    </recommendedName>
</protein>
<evidence type="ECO:0008006" key="4">
    <source>
        <dbReference type="Google" id="ProtNLM"/>
    </source>
</evidence>
<keyword evidence="1" id="KW-0732">Signal</keyword>
<feature type="chain" id="PRO_5022202956" description="Gram-positive cocci surface proteins LPxTG domain-containing protein" evidence="1">
    <location>
        <begin position="35"/>
        <end position="279"/>
    </location>
</feature>
<evidence type="ECO:0000313" key="3">
    <source>
        <dbReference type="Proteomes" id="UP000319103"/>
    </source>
</evidence>
<reference evidence="2 3" key="1">
    <citation type="submission" date="2019-06" db="EMBL/GenBank/DDBJ databases">
        <title>Description of Kitasatospora acidophila sp. nov. isolated from pine grove soil, and reclassification of Streptomyces novaecaesareae to Kitasatospora novaeceasareae comb. nov.</title>
        <authorList>
            <person name="Kim M.J."/>
        </authorList>
    </citation>
    <scope>NUCLEOTIDE SEQUENCE [LARGE SCALE GENOMIC DNA]</scope>
    <source>
        <strain evidence="2 3">MMS16-CNU292</strain>
    </source>
</reference>
<proteinExistence type="predicted"/>
<accession>A0A540VXK8</accession>
<sequence length="279" mass="28980">MRNNIRTGRRAGRLVALALGAAALMAVVSPAAQADQGQDVPDLAGAQQVLASDHVHSTVSQFLGAMAAGSPSGAPTMPRAAESPVAGQAFSMDAPVPLYELSPDFVRGTSSVTPGNTVHLAFLATPVTSKDGHHADVLLSHRTGSWALAGVRSESEDTGYAKRATPGTTIFTEPQIHAWYELADDKVQPLNHEAQDGLAGRPSLSLAEYQKLVHQRYADELPGSAYDQKGLAGGYGLASAQKAQQSGPSTAELGASGAAALALAGGTLTLRRRRARRQE</sequence>
<organism evidence="2 3">
    <name type="scientific">Kitasatospora acidiphila</name>
    <dbReference type="NCBI Taxonomy" id="2567942"/>
    <lineage>
        <taxon>Bacteria</taxon>
        <taxon>Bacillati</taxon>
        <taxon>Actinomycetota</taxon>
        <taxon>Actinomycetes</taxon>
        <taxon>Kitasatosporales</taxon>
        <taxon>Streptomycetaceae</taxon>
        <taxon>Kitasatospora</taxon>
    </lineage>
</organism>